<feature type="domain" description="Cytochrome c" evidence="6">
    <location>
        <begin position="33"/>
        <end position="142"/>
    </location>
</feature>
<dbReference type="GO" id="GO:0009055">
    <property type="term" value="F:electron transfer activity"/>
    <property type="evidence" value="ECO:0007669"/>
    <property type="project" value="InterPro"/>
</dbReference>
<dbReference type="SUPFAM" id="SSF46626">
    <property type="entry name" value="Cytochrome c"/>
    <property type="match status" value="1"/>
</dbReference>
<dbReference type="AlphaFoldDB" id="A0AAV3U6I7"/>
<keyword evidence="2 4" id="KW-0479">Metal-binding</keyword>
<evidence type="ECO:0000313" key="7">
    <source>
        <dbReference type="EMBL" id="GAA4952374.1"/>
    </source>
</evidence>
<evidence type="ECO:0000256" key="5">
    <source>
        <dbReference type="SAM" id="SignalP"/>
    </source>
</evidence>
<dbReference type="InterPro" id="IPR009056">
    <property type="entry name" value="Cyt_c-like_dom"/>
</dbReference>
<protein>
    <recommendedName>
        <fullName evidence="6">Cytochrome c domain-containing protein</fullName>
    </recommendedName>
</protein>
<proteinExistence type="predicted"/>
<dbReference type="GO" id="GO:0020037">
    <property type="term" value="F:heme binding"/>
    <property type="evidence" value="ECO:0007669"/>
    <property type="project" value="InterPro"/>
</dbReference>
<dbReference type="PANTHER" id="PTHR35889:SF3">
    <property type="entry name" value="F-BOX DOMAIN-CONTAINING PROTEIN"/>
    <property type="match status" value="1"/>
</dbReference>
<sequence length="145" mass="15375">MLRLQLLGSLGIALAVPLAQFANASSSVTEATTSAAAEEVSFNKKVVPILKRRCAVCHITGNEPGNMALTPNSAYDSLVNQRSVQSNLLRVNPGAPSESYIVHKLQGSQAEAGGIGDRMPYMAPPLSSKQLQLIETWISQGAQNN</sequence>
<keyword evidence="8" id="KW-1185">Reference proteome</keyword>
<dbReference type="PROSITE" id="PS51007">
    <property type="entry name" value="CYTC"/>
    <property type="match status" value="1"/>
</dbReference>
<dbReference type="InterPro" id="IPR036909">
    <property type="entry name" value="Cyt_c-like_dom_sf"/>
</dbReference>
<evidence type="ECO:0000256" key="4">
    <source>
        <dbReference type="PROSITE-ProRule" id="PRU00433"/>
    </source>
</evidence>
<keyword evidence="3 4" id="KW-0408">Iron</keyword>
<dbReference type="EMBL" id="BAABLX010000029">
    <property type="protein sequence ID" value="GAA4952374.1"/>
    <property type="molecule type" value="Genomic_DNA"/>
</dbReference>
<dbReference type="PANTHER" id="PTHR35889">
    <property type="entry name" value="CYCLOINULO-OLIGOSACCHARIDE FRUCTANOTRANSFERASE-RELATED"/>
    <property type="match status" value="1"/>
</dbReference>
<keyword evidence="1 4" id="KW-0349">Heme</keyword>
<evidence type="ECO:0000313" key="8">
    <source>
        <dbReference type="Proteomes" id="UP001409585"/>
    </source>
</evidence>
<accession>A0AAV3U6I7</accession>
<comment type="caution">
    <text evidence="7">The sequence shown here is derived from an EMBL/GenBank/DDBJ whole genome shotgun (WGS) entry which is preliminary data.</text>
</comment>
<evidence type="ECO:0000256" key="2">
    <source>
        <dbReference type="ARBA" id="ARBA00022723"/>
    </source>
</evidence>
<feature type="chain" id="PRO_5043719093" description="Cytochrome c domain-containing protein" evidence="5">
    <location>
        <begin position="25"/>
        <end position="145"/>
    </location>
</feature>
<organism evidence="7 8">
    <name type="scientific">Halioxenophilus aromaticivorans</name>
    <dbReference type="NCBI Taxonomy" id="1306992"/>
    <lineage>
        <taxon>Bacteria</taxon>
        <taxon>Pseudomonadati</taxon>
        <taxon>Pseudomonadota</taxon>
        <taxon>Gammaproteobacteria</taxon>
        <taxon>Alteromonadales</taxon>
        <taxon>Alteromonadaceae</taxon>
        <taxon>Halioxenophilus</taxon>
    </lineage>
</organism>
<name>A0AAV3U6I7_9ALTE</name>
<dbReference type="Proteomes" id="UP001409585">
    <property type="component" value="Unassembled WGS sequence"/>
</dbReference>
<gene>
    <name evidence="7" type="ORF">GCM10025791_36310</name>
</gene>
<dbReference type="RefSeq" id="WP_345425797.1">
    <property type="nucleotide sequence ID" value="NZ_AP031496.1"/>
</dbReference>
<evidence type="ECO:0000256" key="1">
    <source>
        <dbReference type="ARBA" id="ARBA00022617"/>
    </source>
</evidence>
<dbReference type="GO" id="GO:0046872">
    <property type="term" value="F:metal ion binding"/>
    <property type="evidence" value="ECO:0007669"/>
    <property type="project" value="UniProtKB-KW"/>
</dbReference>
<feature type="signal peptide" evidence="5">
    <location>
        <begin position="1"/>
        <end position="24"/>
    </location>
</feature>
<evidence type="ECO:0000259" key="6">
    <source>
        <dbReference type="PROSITE" id="PS51007"/>
    </source>
</evidence>
<reference evidence="8" key="1">
    <citation type="journal article" date="2019" name="Int. J. Syst. Evol. Microbiol.">
        <title>The Global Catalogue of Microorganisms (GCM) 10K type strain sequencing project: providing services to taxonomists for standard genome sequencing and annotation.</title>
        <authorList>
            <consortium name="The Broad Institute Genomics Platform"/>
            <consortium name="The Broad Institute Genome Sequencing Center for Infectious Disease"/>
            <person name="Wu L."/>
            <person name="Ma J."/>
        </authorList>
    </citation>
    <scope>NUCLEOTIDE SEQUENCE [LARGE SCALE GENOMIC DNA]</scope>
    <source>
        <strain evidence="8">JCM 19134</strain>
    </source>
</reference>
<keyword evidence="5" id="KW-0732">Signal</keyword>
<evidence type="ECO:0000256" key="3">
    <source>
        <dbReference type="ARBA" id="ARBA00023004"/>
    </source>
</evidence>